<keyword evidence="4" id="KW-1003">Cell membrane</keyword>
<evidence type="ECO:0000256" key="13">
    <source>
        <dbReference type="ARBA" id="ARBA00023136"/>
    </source>
</evidence>
<dbReference type="EMBL" id="CP039126">
    <property type="protein sequence ID" value="QMW76785.1"/>
    <property type="molecule type" value="Genomic_DNA"/>
</dbReference>
<dbReference type="Gene3D" id="1.10.287.130">
    <property type="match status" value="1"/>
</dbReference>
<dbReference type="InterPro" id="IPR036097">
    <property type="entry name" value="HisK_dim/P_sf"/>
</dbReference>
<evidence type="ECO:0000256" key="14">
    <source>
        <dbReference type="SAM" id="Phobius"/>
    </source>
</evidence>
<dbReference type="PANTHER" id="PTHR45528">
    <property type="entry name" value="SENSOR HISTIDINE KINASE CPXA"/>
    <property type="match status" value="1"/>
</dbReference>
<dbReference type="GO" id="GO:0005524">
    <property type="term" value="F:ATP binding"/>
    <property type="evidence" value="ECO:0007669"/>
    <property type="project" value="UniProtKB-KW"/>
</dbReference>
<dbReference type="InterPro" id="IPR003661">
    <property type="entry name" value="HisK_dim/P_dom"/>
</dbReference>
<protein>
    <recommendedName>
        <fullName evidence="3">histidine kinase</fullName>
        <ecNumber evidence="3">2.7.13.3</ecNumber>
    </recommendedName>
</protein>
<proteinExistence type="predicted"/>
<evidence type="ECO:0000256" key="1">
    <source>
        <dbReference type="ARBA" id="ARBA00000085"/>
    </source>
</evidence>
<sequence>MAGNDQDGAADRLPPGGREMKLRTKICLVCVAAMLILSQSFSLFMLHLSQKDQLERISKYEYSIFENKVKSLRQYVEGSFDVLSTSGDMKQRIMKDGSKYYLGMEYAVYQDGQEIFNLTPYEYEDTGAESRDTFTEISLDGKYLLIMGRELSLALGEDYDIWHYKDVTDVYNNSRKMFFNGLVAAFLLTGLIAVILVFVIRLVMKPIYNLKESADEIAGGNYGSRIQVKRRDEIGEISENFNRMAGKVEEHIKELADTNERQLQLMGSLAHELKTPMTAIIGYSDILLKMRLSQEEKEKALLYIGSESRRLSRLSAKMLELTGLYKDGEKTIEKKTVHIKTMLETVDSLMMFRLKEKGLSLVITLSDEDLCHVMDEDLITSLLMNLLDNACKASREGGRIEIEAWEKGISVKDEGIGIPEEEISKIEEAFYMVDKSRARASGGSGLGLSLCKKIAELHKARLVIESRYGKGTKVSLFWEEDNG</sequence>
<dbReference type="Gene3D" id="3.30.565.10">
    <property type="entry name" value="Histidine kinase-like ATPase, C-terminal domain"/>
    <property type="match status" value="1"/>
</dbReference>
<evidence type="ECO:0000313" key="18">
    <source>
        <dbReference type="Proteomes" id="UP000515789"/>
    </source>
</evidence>
<evidence type="ECO:0000256" key="7">
    <source>
        <dbReference type="ARBA" id="ARBA00022692"/>
    </source>
</evidence>
<keyword evidence="12" id="KW-0902">Two-component regulatory system</keyword>
<dbReference type="SUPFAM" id="SSF55874">
    <property type="entry name" value="ATPase domain of HSP90 chaperone/DNA topoisomerase II/histidine kinase"/>
    <property type="match status" value="1"/>
</dbReference>
<gene>
    <name evidence="17" type="ORF">E5259_03780</name>
</gene>
<keyword evidence="9 17" id="KW-0418">Kinase</keyword>
<dbReference type="CDD" id="cd00082">
    <property type="entry name" value="HisKA"/>
    <property type="match status" value="1"/>
</dbReference>
<dbReference type="Pfam" id="PF00672">
    <property type="entry name" value="HAMP"/>
    <property type="match status" value="1"/>
</dbReference>
<evidence type="ECO:0000256" key="5">
    <source>
        <dbReference type="ARBA" id="ARBA00022553"/>
    </source>
</evidence>
<dbReference type="Pfam" id="PF02518">
    <property type="entry name" value="HATPase_c"/>
    <property type="match status" value="1"/>
</dbReference>
<evidence type="ECO:0000256" key="6">
    <source>
        <dbReference type="ARBA" id="ARBA00022679"/>
    </source>
</evidence>
<dbReference type="SUPFAM" id="SSF158472">
    <property type="entry name" value="HAMP domain-like"/>
    <property type="match status" value="1"/>
</dbReference>
<dbReference type="Gene3D" id="6.10.340.10">
    <property type="match status" value="1"/>
</dbReference>
<keyword evidence="13 14" id="KW-0472">Membrane</keyword>
<dbReference type="InterPro" id="IPR005467">
    <property type="entry name" value="His_kinase_dom"/>
</dbReference>
<evidence type="ECO:0000256" key="4">
    <source>
        <dbReference type="ARBA" id="ARBA00022475"/>
    </source>
</evidence>
<dbReference type="CDD" id="cd00075">
    <property type="entry name" value="HATPase"/>
    <property type="match status" value="1"/>
</dbReference>
<dbReference type="AlphaFoldDB" id="A0A7G5MQ92"/>
<organism evidence="17 18">
    <name type="scientific">Blautia producta</name>
    <dbReference type="NCBI Taxonomy" id="33035"/>
    <lineage>
        <taxon>Bacteria</taxon>
        <taxon>Bacillati</taxon>
        <taxon>Bacillota</taxon>
        <taxon>Clostridia</taxon>
        <taxon>Lachnospirales</taxon>
        <taxon>Lachnospiraceae</taxon>
        <taxon>Blautia</taxon>
    </lineage>
</organism>
<feature type="transmembrane region" description="Helical" evidence="14">
    <location>
        <begin position="178"/>
        <end position="203"/>
    </location>
</feature>
<dbReference type="SMART" id="SM00388">
    <property type="entry name" value="HisKA"/>
    <property type="match status" value="1"/>
</dbReference>
<keyword evidence="8" id="KW-0547">Nucleotide-binding</keyword>
<dbReference type="SMART" id="SM00387">
    <property type="entry name" value="HATPase_c"/>
    <property type="match status" value="1"/>
</dbReference>
<dbReference type="PROSITE" id="PS50109">
    <property type="entry name" value="HIS_KIN"/>
    <property type="match status" value="1"/>
</dbReference>
<feature type="domain" description="Histidine kinase" evidence="15">
    <location>
        <begin position="268"/>
        <end position="482"/>
    </location>
</feature>
<reference evidence="17 18" key="1">
    <citation type="submission" date="2019-04" db="EMBL/GenBank/DDBJ databases">
        <authorList>
            <person name="Schori C."/>
            <person name="Ahrens C."/>
        </authorList>
    </citation>
    <scope>NUCLEOTIDE SEQUENCE [LARGE SCALE GENOMIC DNA]</scope>
    <source>
        <strain evidence="17 18">DSM 2950</strain>
    </source>
</reference>
<accession>A0A7G5MQ92</accession>
<evidence type="ECO:0000256" key="8">
    <source>
        <dbReference type="ARBA" id="ARBA00022741"/>
    </source>
</evidence>
<dbReference type="InterPro" id="IPR004358">
    <property type="entry name" value="Sig_transdc_His_kin-like_C"/>
</dbReference>
<evidence type="ECO:0000256" key="9">
    <source>
        <dbReference type="ARBA" id="ARBA00022777"/>
    </source>
</evidence>
<evidence type="ECO:0000259" key="15">
    <source>
        <dbReference type="PROSITE" id="PS50109"/>
    </source>
</evidence>
<dbReference type="EC" id="2.7.13.3" evidence="3"/>
<evidence type="ECO:0000256" key="3">
    <source>
        <dbReference type="ARBA" id="ARBA00012438"/>
    </source>
</evidence>
<name>A0A7G5MQ92_9FIRM</name>
<dbReference type="SMART" id="SM00304">
    <property type="entry name" value="HAMP"/>
    <property type="match status" value="1"/>
</dbReference>
<dbReference type="Pfam" id="PF00512">
    <property type="entry name" value="HisKA"/>
    <property type="match status" value="1"/>
</dbReference>
<comment type="catalytic activity">
    <reaction evidence="1">
        <text>ATP + protein L-histidine = ADP + protein N-phospho-L-histidine.</text>
        <dbReference type="EC" id="2.7.13.3"/>
    </reaction>
</comment>
<evidence type="ECO:0000256" key="11">
    <source>
        <dbReference type="ARBA" id="ARBA00022989"/>
    </source>
</evidence>
<feature type="transmembrane region" description="Helical" evidence="14">
    <location>
        <begin position="26"/>
        <end position="46"/>
    </location>
</feature>
<evidence type="ECO:0000256" key="10">
    <source>
        <dbReference type="ARBA" id="ARBA00022840"/>
    </source>
</evidence>
<dbReference type="SUPFAM" id="SSF47384">
    <property type="entry name" value="Homodimeric domain of signal transducing histidine kinase"/>
    <property type="match status" value="1"/>
</dbReference>
<evidence type="ECO:0000259" key="16">
    <source>
        <dbReference type="PROSITE" id="PS50885"/>
    </source>
</evidence>
<keyword evidence="5" id="KW-0597">Phosphoprotein</keyword>
<dbReference type="Proteomes" id="UP000515789">
    <property type="component" value="Chromosome"/>
</dbReference>
<dbReference type="GO" id="GO:0005886">
    <property type="term" value="C:plasma membrane"/>
    <property type="evidence" value="ECO:0007669"/>
    <property type="project" value="UniProtKB-SubCell"/>
</dbReference>
<dbReference type="CDD" id="cd06225">
    <property type="entry name" value="HAMP"/>
    <property type="match status" value="1"/>
</dbReference>
<dbReference type="InterPro" id="IPR036890">
    <property type="entry name" value="HATPase_C_sf"/>
</dbReference>
<feature type="domain" description="HAMP" evidence="16">
    <location>
        <begin position="201"/>
        <end position="253"/>
    </location>
</feature>
<evidence type="ECO:0000313" key="17">
    <source>
        <dbReference type="EMBL" id="QMW76785.1"/>
    </source>
</evidence>
<dbReference type="PROSITE" id="PS50885">
    <property type="entry name" value="HAMP"/>
    <property type="match status" value="1"/>
</dbReference>
<evidence type="ECO:0000256" key="12">
    <source>
        <dbReference type="ARBA" id="ARBA00023012"/>
    </source>
</evidence>
<comment type="subcellular location">
    <subcellularLocation>
        <location evidence="2">Cell membrane</location>
        <topology evidence="2">Multi-pass membrane protein</topology>
    </subcellularLocation>
</comment>
<dbReference type="InterPro" id="IPR003594">
    <property type="entry name" value="HATPase_dom"/>
</dbReference>
<keyword evidence="6" id="KW-0808">Transferase</keyword>
<dbReference type="PANTHER" id="PTHR45528:SF1">
    <property type="entry name" value="SENSOR HISTIDINE KINASE CPXA"/>
    <property type="match status" value="1"/>
</dbReference>
<dbReference type="InterPro" id="IPR050398">
    <property type="entry name" value="HssS/ArlS-like"/>
</dbReference>
<evidence type="ECO:0000256" key="2">
    <source>
        <dbReference type="ARBA" id="ARBA00004651"/>
    </source>
</evidence>
<keyword evidence="11 14" id="KW-1133">Transmembrane helix</keyword>
<dbReference type="PRINTS" id="PR00344">
    <property type="entry name" value="BCTRLSENSOR"/>
</dbReference>
<dbReference type="GO" id="GO:0000155">
    <property type="term" value="F:phosphorelay sensor kinase activity"/>
    <property type="evidence" value="ECO:0007669"/>
    <property type="project" value="InterPro"/>
</dbReference>
<keyword evidence="10" id="KW-0067">ATP-binding</keyword>
<keyword evidence="7 14" id="KW-0812">Transmembrane</keyword>
<dbReference type="InterPro" id="IPR003660">
    <property type="entry name" value="HAMP_dom"/>
</dbReference>